<evidence type="ECO:0000313" key="5">
    <source>
        <dbReference type="EMBL" id="PLW57036.1"/>
    </source>
</evidence>
<dbReference type="Proteomes" id="UP000235392">
    <property type="component" value="Unassembled WGS sequence"/>
</dbReference>
<feature type="chain" id="PRO_5015084172" evidence="1">
    <location>
        <begin position="27"/>
        <end position="65"/>
    </location>
</feature>
<dbReference type="AlphaFoldDB" id="A0A2N5W463"/>
<evidence type="ECO:0000313" key="6">
    <source>
        <dbReference type="Proteomes" id="UP000235388"/>
    </source>
</evidence>
<gene>
    <name evidence="5" type="ORF">PCANC_02799</name>
    <name evidence="3" type="ORF">PCANC_16511</name>
    <name evidence="4" type="ORF">PCASD_13894</name>
    <name evidence="2" type="ORF">PCASD_24638</name>
</gene>
<protein>
    <submittedName>
        <fullName evidence="5">Uncharacterized protein</fullName>
    </submittedName>
</protein>
<keyword evidence="1" id="KW-0732">Signal</keyword>
<keyword evidence="6" id="KW-1185">Reference proteome</keyword>
<accession>A0A2N5W463</accession>
<reference evidence="6 7" key="1">
    <citation type="submission" date="2017-11" db="EMBL/GenBank/DDBJ databases">
        <title>De novo assembly and phasing of dikaryotic genomes from two isolates of Puccinia coronata f. sp. avenae, the causal agent of oat crown rust.</title>
        <authorList>
            <person name="Miller M.E."/>
            <person name="Zhang Y."/>
            <person name="Omidvar V."/>
            <person name="Sperschneider J."/>
            <person name="Schwessinger B."/>
            <person name="Raley C."/>
            <person name="Palmer J.M."/>
            <person name="Garnica D."/>
            <person name="Upadhyaya N."/>
            <person name="Rathjen J."/>
            <person name="Taylor J.M."/>
            <person name="Park R.F."/>
            <person name="Dodds P.N."/>
            <person name="Hirsch C.D."/>
            <person name="Kianian S.F."/>
            <person name="Figueroa M."/>
        </authorList>
    </citation>
    <scope>NUCLEOTIDE SEQUENCE [LARGE SCALE GENOMIC DNA]</scope>
    <source>
        <strain evidence="5">12NC29</strain>
        <strain evidence="2">12SD80</strain>
    </source>
</reference>
<comment type="caution">
    <text evidence="5">The sequence shown here is derived from an EMBL/GenBank/DDBJ whole genome shotgun (WGS) entry which is preliminary data.</text>
</comment>
<dbReference type="EMBL" id="PGCI01001080">
    <property type="protein sequence ID" value="PLW08196.1"/>
    <property type="molecule type" value="Genomic_DNA"/>
</dbReference>
<evidence type="ECO:0000256" key="1">
    <source>
        <dbReference type="SAM" id="SignalP"/>
    </source>
</evidence>
<organism evidence="5 6">
    <name type="scientific">Puccinia coronata f. sp. avenae</name>
    <dbReference type="NCBI Taxonomy" id="200324"/>
    <lineage>
        <taxon>Eukaryota</taxon>
        <taxon>Fungi</taxon>
        <taxon>Dikarya</taxon>
        <taxon>Basidiomycota</taxon>
        <taxon>Pucciniomycotina</taxon>
        <taxon>Pucciniomycetes</taxon>
        <taxon>Pucciniales</taxon>
        <taxon>Pucciniaceae</taxon>
        <taxon>Puccinia</taxon>
    </lineage>
</organism>
<dbReference type="Proteomes" id="UP000235388">
    <property type="component" value="Unassembled WGS sequence"/>
</dbReference>
<name>A0A2N5W463_9BASI</name>
<evidence type="ECO:0000313" key="2">
    <source>
        <dbReference type="EMBL" id="PLW08196.1"/>
    </source>
</evidence>
<evidence type="ECO:0000313" key="4">
    <source>
        <dbReference type="EMBL" id="PLW32795.1"/>
    </source>
</evidence>
<sequence>MLISFGLTTDVLGHIVFLAAAQPAEGDYIGLLQPHPLLFTLIYNTPYAPKVMGNWLCGMPNNRSY</sequence>
<dbReference type="EMBL" id="PGCI01000235">
    <property type="protein sequence ID" value="PLW32795.1"/>
    <property type="molecule type" value="Genomic_DNA"/>
</dbReference>
<feature type="signal peptide" evidence="1">
    <location>
        <begin position="1"/>
        <end position="26"/>
    </location>
</feature>
<proteinExistence type="predicted"/>
<evidence type="ECO:0000313" key="3">
    <source>
        <dbReference type="EMBL" id="PLW15735.1"/>
    </source>
</evidence>
<dbReference type="EMBL" id="PGCJ01000015">
    <property type="protein sequence ID" value="PLW57036.1"/>
    <property type="molecule type" value="Genomic_DNA"/>
</dbReference>
<evidence type="ECO:0000313" key="7">
    <source>
        <dbReference type="Proteomes" id="UP000235392"/>
    </source>
</evidence>
<dbReference type="EMBL" id="PGCJ01000888">
    <property type="protein sequence ID" value="PLW15735.1"/>
    <property type="molecule type" value="Genomic_DNA"/>
</dbReference>